<protein>
    <submittedName>
        <fullName evidence="1">Uncharacterized protein</fullName>
    </submittedName>
</protein>
<dbReference type="EMBL" id="CAADFJ010000086">
    <property type="protein sequence ID" value="VFK02264.1"/>
    <property type="molecule type" value="Genomic_DNA"/>
</dbReference>
<organism evidence="1">
    <name type="scientific">Candidatus Kentrum eta</name>
    <dbReference type="NCBI Taxonomy" id="2126337"/>
    <lineage>
        <taxon>Bacteria</taxon>
        <taxon>Pseudomonadati</taxon>
        <taxon>Pseudomonadota</taxon>
        <taxon>Gammaproteobacteria</taxon>
        <taxon>Candidatus Kentrum</taxon>
    </lineage>
</organism>
<evidence type="ECO:0000313" key="2">
    <source>
        <dbReference type="EMBL" id="VFJ94116.1"/>
    </source>
</evidence>
<accession>A0A450ULP5</accession>
<sequence length="92" mass="10113">MPNHIQELMDQVLSAAEGRGLSETRLVTEAGLTGAELNMAREYGDIRVAALVALGNQVDLRLIFVPHQSEGRQTREKLINDIKAGVFFHRGA</sequence>
<dbReference type="EMBL" id="CAADFI010000055">
    <property type="protein sequence ID" value="VFJ94116.1"/>
    <property type="molecule type" value="Genomic_DNA"/>
</dbReference>
<name>A0A450ULP5_9GAMM</name>
<gene>
    <name evidence="1" type="ORF">BECKH772A_GA0070896_1005612</name>
    <name evidence="2" type="ORF">BECKH772B_GA0070898_1005513</name>
    <name evidence="3" type="ORF">BECKH772C_GA0070978_100862</name>
</gene>
<dbReference type="AlphaFoldDB" id="A0A450ULP5"/>
<evidence type="ECO:0000313" key="1">
    <source>
        <dbReference type="EMBL" id="VFJ93400.1"/>
    </source>
</evidence>
<dbReference type="EMBL" id="CAADFG010000056">
    <property type="protein sequence ID" value="VFJ93400.1"/>
    <property type="molecule type" value="Genomic_DNA"/>
</dbReference>
<proteinExistence type="predicted"/>
<reference evidence="1" key="1">
    <citation type="submission" date="2019-02" db="EMBL/GenBank/DDBJ databases">
        <authorList>
            <person name="Gruber-Vodicka R. H."/>
            <person name="Seah K. B. B."/>
        </authorList>
    </citation>
    <scope>NUCLEOTIDE SEQUENCE</scope>
    <source>
        <strain evidence="3">BECK_SA2B12</strain>
        <strain evidence="1">BECK_SA2B15</strain>
        <strain evidence="2">BECK_SA2B20</strain>
    </source>
</reference>
<evidence type="ECO:0000313" key="3">
    <source>
        <dbReference type="EMBL" id="VFK02264.1"/>
    </source>
</evidence>